<gene>
    <name evidence="14" type="ORF">ALFOR1_30005</name>
</gene>
<keyword evidence="6 8" id="KW-0472">Membrane</keyword>
<dbReference type="Gene3D" id="2.170.130.10">
    <property type="entry name" value="TonB-dependent receptor, plug domain"/>
    <property type="match status" value="1"/>
</dbReference>
<dbReference type="Gene3D" id="2.40.170.20">
    <property type="entry name" value="TonB-dependent receptor, beta-barrel domain"/>
    <property type="match status" value="1"/>
</dbReference>
<evidence type="ECO:0000256" key="5">
    <source>
        <dbReference type="ARBA" id="ARBA00023077"/>
    </source>
</evidence>
<dbReference type="InterPro" id="IPR000531">
    <property type="entry name" value="Beta-barrel_TonB"/>
</dbReference>
<evidence type="ECO:0000256" key="3">
    <source>
        <dbReference type="ARBA" id="ARBA00022452"/>
    </source>
</evidence>
<sequence>MLTNSKLAKSVKLACAFGAASAFSFSGAVNAQEEQSAETVEKIQITGSRIQRTDIESPVPITVIGRNEILSIGAINAADVLNQSPVSIASSDQSNSSFSTTAVGLNTTALRNLGESRTLVLVNGRRFVSGVSPSSGYAVDLNSIPASMIERIEILKSASSAIYGSDAVAGVVNIITRSDFEGVEVNVTSGISGESDREKNAINITAGNSWDSGSVTIAMGYDDDKGLKASDRDFSRYDQAVFLDENGNEYVDIQNSSYPPQGRVGSSYNGDGTPYVGSEDSFNRASYRQLVTPLERKYVAFNFKQELNDDVQYFAEANWNSSETYDSTTEPTPFDVKDVFKPSRGGTGGISMSNPMLPDLLVQNLMNDGLTMDDNIPWTVRRMVEFGARSTNMERDTVRIATGLDWNIDDNWALNTFVSWGKTDQWQENGGQVNLERAYQAFNVVEDPDTGEIVCADETARLYGCVPLNIWGEGTISEEAVRYVSTPAKATGEAEQFIFGATVVGETPLELPGGFVNVAVGVEHRLEKGQFQPGDFAQVGASSTNQADATDGSFYTNDVFIETSIPVLENLIVDAAARYADHEIVGGETTWNLGVEYSPIDTLKLRASAATAIRTPNIADLFGGRGETFAGVSDPCSGITADSTGTIAENCLSIPEISARVARDGEFVLTQVESQSTGGTVGGNPDVEPETSDNWSAGAVWQVMDGLSLTVDYYDISIEDAISTTSRSTVVRRCFESTNFDPNCGGDVVRDANGALTEVNSGTSNENDIDTKGFDVEVAYTTDLVGGQFGVNFIWNHTSEYIVTGIESGDAVDFAGEVLYPDDRANLNLSYGYEDWNFTWRMRYWASSVDSVEGNNYNFTNFAPLEEYNEFPSVIYHDVSASYVISDNMDISLVVRNAFDKQPPVANQSSVNGGTGINTVSEAYDVTGRYMQASFTARF</sequence>
<dbReference type="EMBL" id="LR812090">
    <property type="protein sequence ID" value="CAB9493114.1"/>
    <property type="molecule type" value="Genomic_DNA"/>
</dbReference>
<dbReference type="Pfam" id="PF00593">
    <property type="entry name" value="TonB_dep_Rec_b-barrel"/>
    <property type="match status" value="1"/>
</dbReference>
<dbReference type="RefSeq" id="WP_179982702.1">
    <property type="nucleotide sequence ID" value="NZ_LR812090.1"/>
</dbReference>
<feature type="region of interest" description="Disordered" evidence="10">
    <location>
        <begin position="673"/>
        <end position="693"/>
    </location>
</feature>
<evidence type="ECO:0000256" key="10">
    <source>
        <dbReference type="SAM" id="MobiDB-lite"/>
    </source>
</evidence>
<evidence type="ECO:0000313" key="14">
    <source>
        <dbReference type="EMBL" id="CAB9493114.1"/>
    </source>
</evidence>
<dbReference type="Pfam" id="PF07715">
    <property type="entry name" value="Plug"/>
    <property type="match status" value="1"/>
</dbReference>
<proteinExistence type="inferred from homology"/>
<comment type="subcellular location">
    <subcellularLocation>
        <location evidence="1 8">Cell outer membrane</location>
        <topology evidence="1 8">Multi-pass membrane protein</topology>
    </subcellularLocation>
</comment>
<keyword evidence="5 9" id="KW-0798">TonB box</keyword>
<evidence type="ECO:0000256" key="8">
    <source>
        <dbReference type="PROSITE-ProRule" id="PRU01360"/>
    </source>
</evidence>
<evidence type="ECO:0000256" key="6">
    <source>
        <dbReference type="ARBA" id="ARBA00023136"/>
    </source>
</evidence>
<dbReference type="PANTHER" id="PTHR47234">
    <property type="match status" value="1"/>
</dbReference>
<keyword evidence="3 8" id="KW-1134">Transmembrane beta strand</keyword>
<organism evidence="14 15">
    <name type="scientific">Alteromonas macleodii</name>
    <name type="common">Pseudoalteromonas macleodii</name>
    <dbReference type="NCBI Taxonomy" id="28108"/>
    <lineage>
        <taxon>Bacteria</taxon>
        <taxon>Pseudomonadati</taxon>
        <taxon>Pseudomonadota</taxon>
        <taxon>Gammaproteobacteria</taxon>
        <taxon>Alteromonadales</taxon>
        <taxon>Alteromonadaceae</taxon>
        <taxon>Alteromonas/Salinimonas group</taxon>
        <taxon>Alteromonas</taxon>
    </lineage>
</organism>
<evidence type="ECO:0000256" key="7">
    <source>
        <dbReference type="ARBA" id="ARBA00023237"/>
    </source>
</evidence>
<dbReference type="InterPro" id="IPR036942">
    <property type="entry name" value="Beta-barrel_TonB_sf"/>
</dbReference>
<keyword evidence="7 8" id="KW-0998">Cell outer membrane</keyword>
<keyword evidence="14" id="KW-0675">Receptor</keyword>
<feature type="signal peptide" evidence="11">
    <location>
        <begin position="1"/>
        <end position="31"/>
    </location>
</feature>
<evidence type="ECO:0000256" key="4">
    <source>
        <dbReference type="ARBA" id="ARBA00022692"/>
    </source>
</evidence>
<dbReference type="PROSITE" id="PS52016">
    <property type="entry name" value="TONB_DEPENDENT_REC_3"/>
    <property type="match status" value="1"/>
</dbReference>
<evidence type="ECO:0000256" key="1">
    <source>
        <dbReference type="ARBA" id="ARBA00004571"/>
    </source>
</evidence>
<accession>A0A6T9XZD6</accession>
<feature type="domain" description="TonB-dependent receptor plug" evidence="13">
    <location>
        <begin position="55"/>
        <end position="171"/>
    </location>
</feature>
<evidence type="ECO:0000259" key="12">
    <source>
        <dbReference type="Pfam" id="PF00593"/>
    </source>
</evidence>
<evidence type="ECO:0000256" key="2">
    <source>
        <dbReference type="ARBA" id="ARBA00022448"/>
    </source>
</evidence>
<evidence type="ECO:0000313" key="15">
    <source>
        <dbReference type="Proteomes" id="UP000509458"/>
    </source>
</evidence>
<dbReference type="Proteomes" id="UP000509458">
    <property type="component" value="Chromosome"/>
</dbReference>
<dbReference type="GO" id="GO:0009279">
    <property type="term" value="C:cell outer membrane"/>
    <property type="evidence" value="ECO:0007669"/>
    <property type="project" value="UniProtKB-SubCell"/>
</dbReference>
<dbReference type="InterPro" id="IPR012910">
    <property type="entry name" value="Plug_dom"/>
</dbReference>
<name>A0A6T9XZD6_ALTMA</name>
<dbReference type="PANTHER" id="PTHR47234:SF2">
    <property type="entry name" value="TONB-DEPENDENT RECEPTOR"/>
    <property type="match status" value="1"/>
</dbReference>
<evidence type="ECO:0000259" key="13">
    <source>
        <dbReference type="Pfam" id="PF07715"/>
    </source>
</evidence>
<dbReference type="InterPro" id="IPR039426">
    <property type="entry name" value="TonB-dep_rcpt-like"/>
</dbReference>
<evidence type="ECO:0000256" key="11">
    <source>
        <dbReference type="SAM" id="SignalP"/>
    </source>
</evidence>
<reference evidence="14 15" key="1">
    <citation type="submission" date="2020-06" db="EMBL/GenBank/DDBJ databases">
        <authorList>
            <person name="Duchaud E."/>
        </authorList>
    </citation>
    <scope>NUCLEOTIDE SEQUENCE [LARGE SCALE GENOMIC DNA]</scope>
    <source>
        <strain evidence="14">Alteromonas fortis</strain>
    </source>
</reference>
<dbReference type="AlphaFoldDB" id="A0A6T9XZD6"/>
<dbReference type="SUPFAM" id="SSF56935">
    <property type="entry name" value="Porins"/>
    <property type="match status" value="1"/>
</dbReference>
<dbReference type="InterPro" id="IPR037066">
    <property type="entry name" value="Plug_dom_sf"/>
</dbReference>
<keyword evidence="2 8" id="KW-0813">Transport</keyword>
<feature type="chain" id="PRO_5029454096" evidence="11">
    <location>
        <begin position="32"/>
        <end position="939"/>
    </location>
</feature>
<comment type="similarity">
    <text evidence="8 9">Belongs to the TonB-dependent receptor family.</text>
</comment>
<feature type="domain" description="TonB-dependent receptor-like beta-barrel" evidence="12">
    <location>
        <begin position="383"/>
        <end position="897"/>
    </location>
</feature>
<keyword evidence="11" id="KW-0732">Signal</keyword>
<protein>
    <submittedName>
        <fullName evidence="14">TonB-dependent receptor</fullName>
    </submittedName>
</protein>
<keyword evidence="4 8" id="KW-0812">Transmembrane</keyword>
<evidence type="ECO:0000256" key="9">
    <source>
        <dbReference type="RuleBase" id="RU003357"/>
    </source>
</evidence>